<reference evidence="3 4" key="1">
    <citation type="submission" date="2019-01" db="EMBL/GenBank/DDBJ databases">
        <title>A draft genome assembly of the solar-powered sea slug Elysia chlorotica.</title>
        <authorList>
            <person name="Cai H."/>
            <person name="Li Q."/>
            <person name="Fang X."/>
            <person name="Li J."/>
            <person name="Curtis N.E."/>
            <person name="Altenburger A."/>
            <person name="Shibata T."/>
            <person name="Feng M."/>
            <person name="Maeda T."/>
            <person name="Schwartz J.A."/>
            <person name="Shigenobu S."/>
            <person name="Lundholm N."/>
            <person name="Nishiyama T."/>
            <person name="Yang H."/>
            <person name="Hasebe M."/>
            <person name="Li S."/>
            <person name="Pierce S.K."/>
            <person name="Wang J."/>
        </authorList>
    </citation>
    <scope>NUCLEOTIDE SEQUENCE [LARGE SCALE GENOMIC DNA]</scope>
    <source>
        <strain evidence="3">EC2010</strain>
        <tissue evidence="3">Whole organism of an adult</tissue>
    </source>
</reference>
<dbReference type="PROSITE" id="PS51257">
    <property type="entry name" value="PROKAR_LIPOPROTEIN"/>
    <property type="match status" value="1"/>
</dbReference>
<keyword evidence="4" id="KW-1185">Reference proteome</keyword>
<dbReference type="EMBL" id="RQTK01000015">
    <property type="protein sequence ID" value="RUS91263.1"/>
    <property type="molecule type" value="Genomic_DNA"/>
</dbReference>
<accession>A0A3S1A5K3</accession>
<protein>
    <recommendedName>
        <fullName evidence="5">Ig-like domain-containing protein</fullName>
    </recommendedName>
</protein>
<keyword evidence="2" id="KW-0732">Signal</keyword>
<evidence type="ECO:0000256" key="1">
    <source>
        <dbReference type="SAM" id="MobiDB-lite"/>
    </source>
</evidence>
<feature type="region of interest" description="Disordered" evidence="1">
    <location>
        <begin position="63"/>
        <end position="107"/>
    </location>
</feature>
<feature type="signal peptide" evidence="2">
    <location>
        <begin position="1"/>
        <end position="31"/>
    </location>
</feature>
<gene>
    <name evidence="3" type="ORF">EGW08_000975</name>
</gene>
<dbReference type="AlphaFoldDB" id="A0A3S1A5K3"/>
<feature type="region of interest" description="Disordered" evidence="1">
    <location>
        <begin position="563"/>
        <end position="584"/>
    </location>
</feature>
<organism evidence="3 4">
    <name type="scientific">Elysia chlorotica</name>
    <name type="common">Eastern emerald elysia</name>
    <name type="synonym">Sea slug</name>
    <dbReference type="NCBI Taxonomy" id="188477"/>
    <lineage>
        <taxon>Eukaryota</taxon>
        <taxon>Metazoa</taxon>
        <taxon>Spiralia</taxon>
        <taxon>Lophotrochozoa</taxon>
        <taxon>Mollusca</taxon>
        <taxon>Gastropoda</taxon>
        <taxon>Heterobranchia</taxon>
        <taxon>Euthyneura</taxon>
        <taxon>Panpulmonata</taxon>
        <taxon>Sacoglossa</taxon>
        <taxon>Placobranchoidea</taxon>
        <taxon>Plakobranchidae</taxon>
        <taxon>Elysia</taxon>
    </lineage>
</organism>
<evidence type="ECO:0000256" key="2">
    <source>
        <dbReference type="SAM" id="SignalP"/>
    </source>
</evidence>
<dbReference type="OrthoDB" id="6218661at2759"/>
<evidence type="ECO:0000313" key="4">
    <source>
        <dbReference type="Proteomes" id="UP000271974"/>
    </source>
</evidence>
<feature type="compositionally biased region" description="Acidic residues" evidence="1">
    <location>
        <begin position="74"/>
        <end position="107"/>
    </location>
</feature>
<sequence>MVSKVILISKTPLLLVGIVLLLGCLSPRSQAHRTDDEDILETLNYLRTKVDALDSKLDILLGRSGGSAENNSTDSEDEAEEEAEEVTEEEAEEVTEEEAEEEAEEELTAADIKPAQLISAKREPINHWGGNRFTIRLRNTSEGEIKFRLFGDGDERAADDIVQEPDGVLAVSVNVNLIPNYPYIFFQILDSNQEHMLALMLKNILTNVTTQNLEDVHIPLLEVNPSKEAVYDFGSNVTVMVTLRSTDPSADDLSQINKGFTGLDMRSGEFSWFWSNNEIFDTHVYAEKDGKKQESLTMITADHAVSGFLNVLSEVRLNEESVVDSAQTLRSIIVRPSNQLGPFPPGYLTIFSEKRYERSRNDRELRDCSPDQDCWIDCYAVGESVTDVTVKRVLPDGSLDNVPTARNPPQLTPTMQSVHWRFQPDMDTMPRDGITTFRCTAYSGNTGQVAIKLVDVLLRTPGRLDNARSSVLVEANPTNPNQINITLNCGISGRPLPDVWFYDAKDDASERYPDGADAVLSSRADQGFAQKVYTVTSSEYRQILEKIRSGQSAGYSCELMDSLDEPGENDGQPRIYTFDLPDTV</sequence>
<feature type="chain" id="PRO_5018719481" description="Ig-like domain-containing protein" evidence="2">
    <location>
        <begin position="32"/>
        <end position="584"/>
    </location>
</feature>
<proteinExistence type="predicted"/>
<comment type="caution">
    <text evidence="3">The sequence shown here is derived from an EMBL/GenBank/DDBJ whole genome shotgun (WGS) entry which is preliminary data.</text>
</comment>
<evidence type="ECO:0000313" key="3">
    <source>
        <dbReference type="EMBL" id="RUS91263.1"/>
    </source>
</evidence>
<evidence type="ECO:0008006" key="5">
    <source>
        <dbReference type="Google" id="ProtNLM"/>
    </source>
</evidence>
<dbReference type="Proteomes" id="UP000271974">
    <property type="component" value="Unassembled WGS sequence"/>
</dbReference>
<name>A0A3S1A5K3_ELYCH</name>